<dbReference type="InterPro" id="IPR036412">
    <property type="entry name" value="HAD-like_sf"/>
</dbReference>
<dbReference type="GO" id="GO:0005829">
    <property type="term" value="C:cytosol"/>
    <property type="evidence" value="ECO:0007669"/>
    <property type="project" value="TreeGrafter"/>
</dbReference>
<proteinExistence type="predicted"/>
<dbReference type="GO" id="GO:0016791">
    <property type="term" value="F:phosphatase activity"/>
    <property type="evidence" value="ECO:0007669"/>
    <property type="project" value="TreeGrafter"/>
</dbReference>
<dbReference type="EMBL" id="DXBF01000064">
    <property type="protein sequence ID" value="HIZ62738.1"/>
    <property type="molecule type" value="Genomic_DNA"/>
</dbReference>
<dbReference type="SFLD" id="SFLDS00003">
    <property type="entry name" value="Haloacid_Dehalogenase"/>
    <property type="match status" value="1"/>
</dbReference>
<reference evidence="1" key="2">
    <citation type="submission" date="2021-04" db="EMBL/GenBank/DDBJ databases">
        <authorList>
            <person name="Gilroy R."/>
        </authorList>
    </citation>
    <scope>NUCLEOTIDE SEQUENCE</scope>
    <source>
        <strain evidence="1">CHK188-11489</strain>
    </source>
</reference>
<accession>A0A9D2JQ75</accession>
<reference evidence="1" key="1">
    <citation type="journal article" date="2021" name="PeerJ">
        <title>Extensive microbial diversity within the chicken gut microbiome revealed by metagenomics and culture.</title>
        <authorList>
            <person name="Gilroy R."/>
            <person name="Ravi A."/>
            <person name="Getino M."/>
            <person name="Pursley I."/>
            <person name="Horton D.L."/>
            <person name="Alikhan N.F."/>
            <person name="Baker D."/>
            <person name="Gharbi K."/>
            <person name="Hall N."/>
            <person name="Watson M."/>
            <person name="Adriaenssens E.M."/>
            <person name="Foster-Nyarko E."/>
            <person name="Jarju S."/>
            <person name="Secka A."/>
            <person name="Antonio M."/>
            <person name="Oren A."/>
            <person name="Chaudhuri R.R."/>
            <person name="La Ragione R."/>
            <person name="Hildebrand F."/>
            <person name="Pallen M.J."/>
        </authorList>
    </citation>
    <scope>NUCLEOTIDE SEQUENCE</scope>
    <source>
        <strain evidence="1">CHK188-11489</strain>
    </source>
</reference>
<dbReference type="GO" id="GO:0000287">
    <property type="term" value="F:magnesium ion binding"/>
    <property type="evidence" value="ECO:0007669"/>
    <property type="project" value="TreeGrafter"/>
</dbReference>
<protein>
    <submittedName>
        <fullName evidence="1">Cof-type HAD-IIB family hydrolase</fullName>
    </submittedName>
</protein>
<dbReference type="Pfam" id="PF08282">
    <property type="entry name" value="Hydrolase_3"/>
    <property type="match status" value="1"/>
</dbReference>
<dbReference type="Gene3D" id="3.30.1240.10">
    <property type="match status" value="1"/>
</dbReference>
<dbReference type="Proteomes" id="UP000824105">
    <property type="component" value="Unassembled WGS sequence"/>
</dbReference>
<sequence>MSHLGYNRRKYKQEREVMGYKVLALDLDGTLTNSEKVITPRTKAALQEAARRGVCIVLASGRPTVGILPLARELELEKYGGCILSYNGGKIIDCRSGRTLVQYAFPPDLIEPVCTFSRYWNVVPLTYDANGIVTEQADSPYVQEEARINRIPVRQVKDLPAEIRYPIHKLLLTGDPADMPHVEELMQQEFAGKLSIYRSQPFFIETMPLHVEKAASLELLLRGMGLTAKDLMACGDGWNDLPMIRFAGLGVAMGNAQAPVKAAADCLTADNDHDGVGLAVERYILQEGN</sequence>
<name>A0A9D2JQ75_9FIRM</name>
<dbReference type="PANTHER" id="PTHR10000:SF8">
    <property type="entry name" value="HAD SUPERFAMILY HYDROLASE-LIKE, TYPE 3"/>
    <property type="match status" value="1"/>
</dbReference>
<dbReference type="InterPro" id="IPR006379">
    <property type="entry name" value="HAD-SF_hydro_IIB"/>
</dbReference>
<evidence type="ECO:0000313" key="1">
    <source>
        <dbReference type="EMBL" id="HIZ62738.1"/>
    </source>
</evidence>
<dbReference type="PROSITE" id="PS01229">
    <property type="entry name" value="COF_2"/>
    <property type="match status" value="1"/>
</dbReference>
<gene>
    <name evidence="1" type="ORF">H9724_08235</name>
</gene>
<dbReference type="InterPro" id="IPR023214">
    <property type="entry name" value="HAD_sf"/>
</dbReference>
<dbReference type="NCBIfam" id="TIGR01484">
    <property type="entry name" value="HAD-SF-IIB"/>
    <property type="match status" value="1"/>
</dbReference>
<keyword evidence="1" id="KW-0378">Hydrolase</keyword>
<dbReference type="Gene3D" id="3.40.50.1000">
    <property type="entry name" value="HAD superfamily/HAD-like"/>
    <property type="match status" value="1"/>
</dbReference>
<dbReference type="NCBIfam" id="TIGR00099">
    <property type="entry name" value="Cof-subfamily"/>
    <property type="match status" value="1"/>
</dbReference>
<dbReference type="SFLD" id="SFLDG01144">
    <property type="entry name" value="C2.B.4:_PGP_Like"/>
    <property type="match status" value="1"/>
</dbReference>
<dbReference type="SUPFAM" id="SSF56784">
    <property type="entry name" value="HAD-like"/>
    <property type="match status" value="1"/>
</dbReference>
<dbReference type="PRINTS" id="PR00119">
    <property type="entry name" value="CATATPASE"/>
</dbReference>
<dbReference type="InterPro" id="IPR000150">
    <property type="entry name" value="Cof"/>
</dbReference>
<dbReference type="AlphaFoldDB" id="A0A9D2JQ75"/>
<evidence type="ECO:0000313" key="2">
    <source>
        <dbReference type="Proteomes" id="UP000824105"/>
    </source>
</evidence>
<dbReference type="CDD" id="cd07516">
    <property type="entry name" value="HAD_Pase"/>
    <property type="match status" value="1"/>
</dbReference>
<dbReference type="PANTHER" id="PTHR10000">
    <property type="entry name" value="PHOSPHOSERINE PHOSPHATASE"/>
    <property type="match status" value="1"/>
</dbReference>
<organism evidence="1 2">
    <name type="scientific">Candidatus Gemmiger avistercoris</name>
    <dbReference type="NCBI Taxonomy" id="2838606"/>
    <lineage>
        <taxon>Bacteria</taxon>
        <taxon>Bacillati</taxon>
        <taxon>Bacillota</taxon>
        <taxon>Clostridia</taxon>
        <taxon>Eubacteriales</taxon>
        <taxon>Gemmiger</taxon>
    </lineage>
</organism>
<dbReference type="SFLD" id="SFLDG01140">
    <property type="entry name" value="C2.B:_Phosphomannomutase_and_P"/>
    <property type="match status" value="1"/>
</dbReference>
<comment type="caution">
    <text evidence="1">The sequence shown here is derived from an EMBL/GenBank/DDBJ whole genome shotgun (WGS) entry which is preliminary data.</text>
</comment>